<dbReference type="PROSITE" id="PS51171">
    <property type="entry name" value="PREPHENATE_DEHYDR_3"/>
    <property type="match status" value="1"/>
</dbReference>
<dbReference type="PROSITE" id="PS51671">
    <property type="entry name" value="ACT"/>
    <property type="match status" value="1"/>
</dbReference>
<evidence type="ECO:0000256" key="3">
    <source>
        <dbReference type="ARBA" id="ARBA00022605"/>
    </source>
</evidence>
<dbReference type="SUPFAM" id="SSF53850">
    <property type="entry name" value="Periplasmic binding protein-like II"/>
    <property type="match status" value="1"/>
</dbReference>
<keyword evidence="4" id="KW-0057">Aromatic amino acid biosynthesis</keyword>
<dbReference type="EC" id="4.2.1.51" evidence="2"/>
<evidence type="ECO:0000313" key="10">
    <source>
        <dbReference type="Proteomes" id="UP000271241"/>
    </source>
</evidence>
<dbReference type="GO" id="GO:0004664">
    <property type="term" value="F:prephenate dehydratase activity"/>
    <property type="evidence" value="ECO:0007669"/>
    <property type="project" value="UniProtKB-EC"/>
</dbReference>
<keyword evidence="5" id="KW-0584">Phenylalanine biosynthesis</keyword>
<accession>A0A4P9XWX3</accession>
<dbReference type="InterPro" id="IPR002912">
    <property type="entry name" value="ACT_dom"/>
</dbReference>
<dbReference type="InterPro" id="IPR008242">
    <property type="entry name" value="Chor_mutase/pphenate_deHydtase"/>
</dbReference>
<dbReference type="STRING" id="78915.A0A4P9XWX3"/>
<evidence type="ECO:0000256" key="1">
    <source>
        <dbReference type="ARBA" id="ARBA00004741"/>
    </source>
</evidence>
<evidence type="ECO:0000313" key="9">
    <source>
        <dbReference type="EMBL" id="RKP10777.1"/>
    </source>
</evidence>
<feature type="domain" description="Prephenate dehydratase" evidence="7">
    <location>
        <begin position="6"/>
        <end position="202"/>
    </location>
</feature>
<reference evidence="10" key="1">
    <citation type="journal article" date="2018" name="Nat. Microbiol.">
        <title>Leveraging single-cell genomics to expand the fungal tree of life.</title>
        <authorList>
            <person name="Ahrendt S.R."/>
            <person name="Quandt C.A."/>
            <person name="Ciobanu D."/>
            <person name="Clum A."/>
            <person name="Salamov A."/>
            <person name="Andreopoulos B."/>
            <person name="Cheng J.F."/>
            <person name="Woyke T."/>
            <person name="Pelin A."/>
            <person name="Henrissat B."/>
            <person name="Reynolds N.K."/>
            <person name="Benny G.L."/>
            <person name="Smith M.E."/>
            <person name="James T.Y."/>
            <person name="Grigoriev I.V."/>
        </authorList>
    </citation>
    <scope>NUCLEOTIDE SEQUENCE [LARGE SCALE GENOMIC DNA]</scope>
    <source>
        <strain evidence="10">RSA 1356</strain>
    </source>
</reference>
<dbReference type="AlphaFoldDB" id="A0A4P9XWX3"/>
<sequence>MTSVIRIGFTGAVGSYSEAAVRALYAGHAAFKGCALETVSFETDHQLFEAVRSQKVDQAITPIENSLSGTLHEILSALIDTRDVPRLCIAAEFIFHEPHQLLGLPGATTSGARQVVSHDHVLAQCDEYLDAVLPKHNASGSGCQRVMVSSTGEAAELVRALNDKSVLCVAGHTAAAIYGLVPVAVDTDEQRAQQTRIETHADSSFTRFWLLAREDLVAPVERHQEPKTSLGLRTQNRPGALHRILSCFALRNINVYKIESRPQPRSILRPHAAWSYDMYIDFEGAPSVDASVARALDNVREFSTEVVVLGSYPRYVFDEQLW</sequence>
<dbReference type="GO" id="GO:0009094">
    <property type="term" value="P:L-phenylalanine biosynthetic process"/>
    <property type="evidence" value="ECO:0007669"/>
    <property type="project" value="UniProtKB-UniPathway"/>
</dbReference>
<comment type="pathway">
    <text evidence="1">Amino-acid biosynthesis; L-phenylalanine biosynthesis; phenylpyruvate from prephenate: step 1/1.</text>
</comment>
<keyword evidence="6" id="KW-0456">Lyase</keyword>
<evidence type="ECO:0000256" key="4">
    <source>
        <dbReference type="ARBA" id="ARBA00023141"/>
    </source>
</evidence>
<evidence type="ECO:0000256" key="2">
    <source>
        <dbReference type="ARBA" id="ARBA00013147"/>
    </source>
</evidence>
<dbReference type="InterPro" id="IPR001086">
    <property type="entry name" value="Preph_deHydtase"/>
</dbReference>
<dbReference type="UniPathway" id="UPA00121">
    <property type="reaction ID" value="UER00345"/>
</dbReference>
<feature type="domain" description="ACT" evidence="8">
    <location>
        <begin position="229"/>
        <end position="313"/>
    </location>
</feature>
<organism evidence="9 10">
    <name type="scientific">Thamnocephalis sphaerospora</name>
    <dbReference type="NCBI Taxonomy" id="78915"/>
    <lineage>
        <taxon>Eukaryota</taxon>
        <taxon>Fungi</taxon>
        <taxon>Fungi incertae sedis</taxon>
        <taxon>Zoopagomycota</taxon>
        <taxon>Zoopagomycotina</taxon>
        <taxon>Zoopagomycetes</taxon>
        <taxon>Zoopagales</taxon>
        <taxon>Sigmoideomycetaceae</taxon>
        <taxon>Thamnocephalis</taxon>
    </lineage>
</organism>
<dbReference type="CDD" id="cd04905">
    <property type="entry name" value="ACT_CM-PDT"/>
    <property type="match status" value="1"/>
</dbReference>
<evidence type="ECO:0000259" key="7">
    <source>
        <dbReference type="PROSITE" id="PS51171"/>
    </source>
</evidence>
<dbReference type="PANTHER" id="PTHR21022:SF19">
    <property type="entry name" value="PREPHENATE DEHYDRATASE-RELATED"/>
    <property type="match status" value="1"/>
</dbReference>
<name>A0A4P9XWX3_9FUNG</name>
<protein>
    <recommendedName>
        <fullName evidence="2">prephenate dehydratase</fullName>
        <ecNumber evidence="2">4.2.1.51</ecNumber>
    </recommendedName>
</protein>
<dbReference type="PIRSF" id="PIRSF001500">
    <property type="entry name" value="Chor_mut_pdt_Ppr"/>
    <property type="match status" value="1"/>
</dbReference>
<dbReference type="PANTHER" id="PTHR21022">
    <property type="entry name" value="PREPHENATE DEHYDRATASE P PROTEIN"/>
    <property type="match status" value="1"/>
</dbReference>
<keyword evidence="3" id="KW-0028">Amino-acid biosynthesis</keyword>
<keyword evidence="10" id="KW-1185">Reference proteome</keyword>
<dbReference type="OrthoDB" id="983542at2759"/>
<evidence type="ECO:0000256" key="5">
    <source>
        <dbReference type="ARBA" id="ARBA00023222"/>
    </source>
</evidence>
<proteinExistence type="predicted"/>
<dbReference type="InterPro" id="IPR045865">
    <property type="entry name" value="ACT-like_dom_sf"/>
</dbReference>
<evidence type="ECO:0000259" key="8">
    <source>
        <dbReference type="PROSITE" id="PS51671"/>
    </source>
</evidence>
<dbReference type="GO" id="GO:0005737">
    <property type="term" value="C:cytoplasm"/>
    <property type="evidence" value="ECO:0007669"/>
    <property type="project" value="TreeGrafter"/>
</dbReference>
<gene>
    <name evidence="9" type="ORF">THASP1DRAFT_27432</name>
</gene>
<dbReference type="EMBL" id="KZ992437">
    <property type="protein sequence ID" value="RKP10777.1"/>
    <property type="molecule type" value="Genomic_DNA"/>
</dbReference>
<dbReference type="Proteomes" id="UP000271241">
    <property type="component" value="Unassembled WGS sequence"/>
</dbReference>
<dbReference type="Pfam" id="PF00800">
    <property type="entry name" value="PDT"/>
    <property type="match status" value="1"/>
</dbReference>
<dbReference type="Gene3D" id="3.40.190.10">
    <property type="entry name" value="Periplasmic binding protein-like II"/>
    <property type="match status" value="2"/>
</dbReference>
<dbReference type="SUPFAM" id="SSF55021">
    <property type="entry name" value="ACT-like"/>
    <property type="match status" value="1"/>
</dbReference>
<dbReference type="Gene3D" id="3.30.70.260">
    <property type="match status" value="1"/>
</dbReference>
<evidence type="ECO:0000256" key="6">
    <source>
        <dbReference type="ARBA" id="ARBA00023239"/>
    </source>
</evidence>